<gene>
    <name evidence="1" type="ORF">I4F81_009027</name>
</gene>
<accession>A0ACC3C961</accession>
<comment type="caution">
    <text evidence="1">The sequence shown here is derived from an EMBL/GenBank/DDBJ whole genome shotgun (WGS) entry which is preliminary data.</text>
</comment>
<dbReference type="Proteomes" id="UP000798662">
    <property type="component" value="Chromosome 2"/>
</dbReference>
<reference evidence="1" key="1">
    <citation type="submission" date="2019-11" db="EMBL/GenBank/DDBJ databases">
        <title>Nori genome reveals adaptations in red seaweeds to the harsh intertidal environment.</title>
        <authorList>
            <person name="Wang D."/>
            <person name="Mao Y."/>
        </authorList>
    </citation>
    <scope>NUCLEOTIDE SEQUENCE</scope>
    <source>
        <tissue evidence="1">Gametophyte</tissue>
    </source>
</reference>
<evidence type="ECO:0000313" key="1">
    <source>
        <dbReference type="EMBL" id="KAK1866510.1"/>
    </source>
</evidence>
<dbReference type="EMBL" id="CM020619">
    <property type="protein sequence ID" value="KAK1866510.1"/>
    <property type="molecule type" value="Genomic_DNA"/>
</dbReference>
<organism evidence="1 2">
    <name type="scientific">Pyropia yezoensis</name>
    <name type="common">Susabi-nori</name>
    <name type="synonym">Porphyra yezoensis</name>
    <dbReference type="NCBI Taxonomy" id="2788"/>
    <lineage>
        <taxon>Eukaryota</taxon>
        <taxon>Rhodophyta</taxon>
        <taxon>Bangiophyceae</taxon>
        <taxon>Bangiales</taxon>
        <taxon>Bangiaceae</taxon>
        <taxon>Pyropia</taxon>
    </lineage>
</organism>
<evidence type="ECO:0000313" key="2">
    <source>
        <dbReference type="Proteomes" id="UP000798662"/>
    </source>
</evidence>
<proteinExistence type="predicted"/>
<sequence length="288" mass="28934">MPTAAASVTAFVVSPPAGTLAGAFSARHASAGRSPPTPAAALLVSLGRWSSPLGCHHLPASPATLSPVSMAGDAPPTPVVTVGADGAAVGDTLGARVLAAAAAAVSARGVFRLAVSGGSLPKTLAAGLDGDKGDDMPWSSTIIYFADERVVPLTDDDSNYKLVADTLLAARDGSGVQVVKLTEGLAPPAAAADYEEKLKGMDMADGVPVFDSPKPPPGRITLTLPVLNAGRNVLFVTTGGGKAEVLHEIFHGSKDVLLPAARVRPETGVEWLLDAPAAAQLSSPFVAA</sequence>
<name>A0ACC3C961_PYRYE</name>
<keyword evidence="2" id="KW-1185">Reference proteome</keyword>
<protein>
    <submittedName>
        <fullName evidence="1">Uncharacterized protein</fullName>
    </submittedName>
</protein>